<dbReference type="GO" id="GO:0000139">
    <property type="term" value="C:Golgi membrane"/>
    <property type="evidence" value="ECO:0007669"/>
    <property type="project" value="TreeGrafter"/>
</dbReference>
<feature type="region of interest" description="Disordered" evidence="1">
    <location>
        <begin position="112"/>
        <end position="147"/>
    </location>
</feature>
<dbReference type="GO" id="GO:0005829">
    <property type="term" value="C:cytosol"/>
    <property type="evidence" value="ECO:0007669"/>
    <property type="project" value="TreeGrafter"/>
</dbReference>
<dbReference type="GO" id="GO:0006886">
    <property type="term" value="P:intracellular protein transport"/>
    <property type="evidence" value="ECO:0007669"/>
    <property type="project" value="InterPro"/>
</dbReference>
<protein>
    <submittedName>
        <fullName evidence="2">Uncharacterized protein</fullName>
    </submittedName>
</protein>
<dbReference type="GO" id="GO:0042147">
    <property type="term" value="P:retrograde transport, endosome to Golgi"/>
    <property type="evidence" value="ECO:0007669"/>
    <property type="project" value="TreeGrafter"/>
</dbReference>
<dbReference type="InterPro" id="IPR040096">
    <property type="entry name" value="Ric1"/>
</dbReference>
<organism evidence="2 3">
    <name type="scientific">Cryptosporidium parvum</name>
    <dbReference type="NCBI Taxonomy" id="5807"/>
    <lineage>
        <taxon>Eukaryota</taxon>
        <taxon>Sar</taxon>
        <taxon>Alveolata</taxon>
        <taxon>Apicomplexa</taxon>
        <taxon>Conoidasida</taxon>
        <taxon>Coccidia</taxon>
        <taxon>Eucoccidiorida</taxon>
        <taxon>Eimeriorina</taxon>
        <taxon>Cryptosporidiidae</taxon>
        <taxon>Cryptosporidium</taxon>
    </lineage>
</organism>
<proteinExistence type="predicted"/>
<dbReference type="VEuPathDB" id="CryptoDB:CPATCC_0005020"/>
<dbReference type="GO" id="GO:0034066">
    <property type="term" value="C:Ric1-Rgp1 guanyl-nucleotide exchange factor complex"/>
    <property type="evidence" value="ECO:0007669"/>
    <property type="project" value="InterPro"/>
</dbReference>
<sequence>MIIPLVNNVRTYDGFVNGEIIGSKISPCENYLAIITKDSLQIVSNRHNRILISRFILNNNNKEKIDETFSGNLEWSNNSKLLILGSSSYQHVFVFRLHLHSPLEISNENGYLSESESNFEDSSNESNEFDDNDVDDNNNNKDNNENKYQTNKQENFFIISDSVSKVNNNERFVFITEELENGLINIPSVNVPDEIFDSFQEDLLSFQLISEYGTLTEKNEKSNIETEIEFSTSYAKLDLIGMINVFYKFDSFLLIFDQNINEYVLLFSLNEFPILILITISNSSFKIRRNIFLTDLISLKGIGDEFKNNFQTCSFSSLDPIYNFDLNKRNFFSGYLDLSIINKEIKLENLERLKISSQIQENIKELSTSANSYYQNGLSLMETLINNSNKDFDFSLQNKPNFLGFGIRNLEYNEIHDWLTLIVKPINSLLLFSWNSPLTLNGNHKDYDQSKNIQRSPFGFIIKPSGILRSKILNRYRRIVTICDESFELTEEIGIEFELCNDYIDNESTYNFDDNNNKSINDSEINISNSFNQKELFIRILSFEEMIFIQPENNHKTAENNIIFDKPKINCIFSLKLSEMISNMSLFSKVPYMSVTNSDMYITITLEEYGIFIIDSLSGKIYFKINKDISKIQNSIIFKHAIIISNDFSMLYQVKIKTNDNDQERLYLIELPIYKLVETRSSFCRLSNNDQSLPSCENLVFLGIESIGILQCNYRNFQLDFDLESNNFNDLKESNKIEKDSIKELSFKNEHFSYNYDNNIKNNQRITPDSSGIISSCVEFQTDLVLKSIPIPPSIYINHNWPINMAYVNKSGNYILVSGYRGCAIYDLINSRWRLFCDLNHELLLCKPNLPFGWINEWVFFLSVDSSLLLNTFHDLITSNDDLWEISAFEKNKLYETYIRSLNRKLKSRNIQNQINKNDESCIVFFDIRNSLDIRNIIGIIPFCSSNPLLVVNSISKPEDDLFILYTDDFVLTAYEDENLSNSSRIPSEVKWLVDLSEIWNEHPVEILLINICIEFCIFLILQKDWKLYKLTVYYQPSENILNKKCEFKLEPINKSCIEFDENLFYYNNSNIIKFGYMEFCSNNKGIKKSFESLEITSSLNKAQSKCRMNPNISNFDNILKDALNLLENEYNKSAENDIFEFLKNDDLRKFINNCLNQNINIISDKLPLYWENIEELVISGIIWYLTESQEIFLLPLIDEMSYKENQKCLQLNPILVQSFQTKINHTQIVNFFPGLASFLLLETYPNKKRINNEFNSESNISKSLSSLVNESRIILTICQSLSPVLQDLINIPNKFLRSKIIREFLFPITSYIKFYPLENILKILINIFENMIFSTLKDSCKEYKKILNEMIEKMVSFSKQNDLINKNVTDELINNYLKEIFYIVGPNMNICNESCCDHNKDSSIIELIQSKIIKSSPKIQEMIQLMEIIEESLDIVHINISSMESLSQIGSNSTESNIFTFLVISIIRKIDPVIVPCIIFPIIGRNPNNLFQECIRNKNFSNAMLYLTVLQSFLGPYYVRYEHSLLLLHNILSNTNITNYYQLFSMASQTIKFIFIIFKPNNLSINTPLSKITEPVSIVGINNCNNLELDCLVFLNKIDSILEFHFLSKLIQIEWLYIIIMCKSLGMNFNSWFTHCLQKYFPLWFSDEDLDSFSYLKSTNFVNLVISVQHKFNLFNIEENSICLFDETFQQNSSSKVLNNINHNFLSNIHKNNSEIFSQHFSIQKNFIVIQVIKQFFKAFLSNSFPLPALAIAYACNDVYSVHKVLHDFPNIK</sequence>
<accession>A0A7S7LDI5</accession>
<dbReference type="Proteomes" id="UP000593906">
    <property type="component" value="Chromosome 8"/>
</dbReference>
<dbReference type="EMBL" id="CP044415">
    <property type="protein sequence ID" value="QOY40244.1"/>
    <property type="molecule type" value="Genomic_DNA"/>
</dbReference>
<dbReference type="PANTHER" id="PTHR22746">
    <property type="entry name" value="RAB6A-GEF COMPLEX PARTNER PROTEIN 1"/>
    <property type="match status" value="1"/>
</dbReference>
<feature type="compositionally biased region" description="Acidic residues" evidence="1">
    <location>
        <begin position="117"/>
        <end position="136"/>
    </location>
</feature>
<gene>
    <name evidence="2" type="ORF">CPATCC_004351</name>
</gene>
<evidence type="ECO:0000256" key="1">
    <source>
        <dbReference type="SAM" id="MobiDB-lite"/>
    </source>
</evidence>
<name>A0A7S7LDI5_CRYPV</name>
<reference evidence="2 3" key="1">
    <citation type="submission" date="2019-09" db="EMBL/GenBank/DDBJ databases">
        <title>Consistent, comparative and evidence-based genome assembly and annotation for Cryptosporidium parvum, C. hominis and C. tyzzeri.</title>
        <authorList>
            <person name="Baptista R.P."/>
            <person name="Li Y."/>
            <person name="Sateriale A."/>
            <person name="Ansell B."/>
            <person name="Jex A."/>
            <person name="Sanders M."/>
            <person name="Brooks K."/>
            <person name="Tracey A."/>
            <person name="Berriman M."/>
            <person name="Striepen B."/>
            <person name="Cotton J.A."/>
            <person name="Kissinger J.C."/>
        </authorList>
    </citation>
    <scope>NUCLEOTIDE SEQUENCE [LARGE SCALE GENOMIC DNA]</scope>
    <source>
        <strain evidence="2 3">IOWA-ATCC</strain>
    </source>
</reference>
<dbReference type="OMA" id="ICTESHG"/>
<dbReference type="PANTHER" id="PTHR22746:SF10">
    <property type="entry name" value="GUANINE NUCLEOTIDE EXCHANGE FACTOR SUBUNIT RIC1"/>
    <property type="match status" value="1"/>
</dbReference>
<evidence type="ECO:0000313" key="2">
    <source>
        <dbReference type="EMBL" id="QOY40244.1"/>
    </source>
</evidence>
<evidence type="ECO:0000313" key="3">
    <source>
        <dbReference type="Proteomes" id="UP000593906"/>
    </source>
</evidence>